<dbReference type="EMBL" id="JBHUDL010000038">
    <property type="protein sequence ID" value="MFD1635442.1"/>
    <property type="molecule type" value="Genomic_DNA"/>
</dbReference>
<accession>A0ABD6D4M5</accession>
<keyword evidence="2" id="KW-1185">Reference proteome</keyword>
<comment type="caution">
    <text evidence="1">The sequence shown here is derived from an EMBL/GenBank/DDBJ whole genome shotgun (WGS) entry which is preliminary data.</text>
</comment>
<sequence length="196" mass="20364">SAGNATGLTTAKMTGEQALSNMTALSDFFWQSRANDYPVLQVRSQGSSDDSSSTLNISLSQSTITAGMPTEVTVTVTEAQTQNPVEDATVEISDLQQSGTTNTTGSITFSINASLAGDYPISVSASGFSDATVTLRVDENNTTEQDPLVARFGGPDNEIGNLDVLEAVNAANNGEPIGGEPVTNLDILQLVNRVTG</sequence>
<dbReference type="Gene3D" id="2.60.40.1120">
    <property type="entry name" value="Carboxypeptidase-like, regulatory domain"/>
    <property type="match status" value="1"/>
</dbReference>
<dbReference type="AlphaFoldDB" id="A0ABD6D4M5"/>
<proteinExistence type="predicted"/>
<evidence type="ECO:0000313" key="2">
    <source>
        <dbReference type="Proteomes" id="UP001597075"/>
    </source>
</evidence>
<name>A0ABD6D4M5_9EURY</name>
<dbReference type="Proteomes" id="UP001597075">
    <property type="component" value="Unassembled WGS sequence"/>
</dbReference>
<evidence type="ECO:0000313" key="1">
    <source>
        <dbReference type="EMBL" id="MFD1635442.1"/>
    </source>
</evidence>
<organism evidence="1 2">
    <name type="scientific">Haloplanus ruber</name>
    <dbReference type="NCBI Taxonomy" id="869892"/>
    <lineage>
        <taxon>Archaea</taxon>
        <taxon>Methanobacteriati</taxon>
        <taxon>Methanobacteriota</taxon>
        <taxon>Stenosarchaea group</taxon>
        <taxon>Halobacteria</taxon>
        <taxon>Halobacteriales</taxon>
        <taxon>Haloferacaceae</taxon>
        <taxon>Haloplanus</taxon>
    </lineage>
</organism>
<dbReference type="SUPFAM" id="SSF49464">
    <property type="entry name" value="Carboxypeptidase regulatory domain-like"/>
    <property type="match status" value="1"/>
</dbReference>
<dbReference type="Pfam" id="PF13620">
    <property type="entry name" value="CarboxypepD_reg"/>
    <property type="match status" value="1"/>
</dbReference>
<dbReference type="InterPro" id="IPR008969">
    <property type="entry name" value="CarboxyPept-like_regulatory"/>
</dbReference>
<dbReference type="RefSeq" id="WP_379824336.1">
    <property type="nucleotide sequence ID" value="NZ_JBHUDL010000038.1"/>
</dbReference>
<protein>
    <submittedName>
        <fullName evidence="1">Carboxypeptidase regulatory-like domain-containing protein</fullName>
    </submittedName>
</protein>
<reference evidence="1 2" key="1">
    <citation type="journal article" date="2019" name="Int. J. Syst. Evol. Microbiol.">
        <title>The Global Catalogue of Microorganisms (GCM) 10K type strain sequencing project: providing services to taxonomists for standard genome sequencing and annotation.</title>
        <authorList>
            <consortium name="The Broad Institute Genomics Platform"/>
            <consortium name="The Broad Institute Genome Sequencing Center for Infectious Disease"/>
            <person name="Wu L."/>
            <person name="Ma J."/>
        </authorList>
    </citation>
    <scope>NUCLEOTIDE SEQUENCE [LARGE SCALE GENOMIC DNA]</scope>
    <source>
        <strain evidence="1 2">CGMCC 1.10594</strain>
    </source>
</reference>
<gene>
    <name evidence="1" type="ORF">ACFSBJ_17145</name>
</gene>
<feature type="non-terminal residue" evidence="1">
    <location>
        <position position="1"/>
    </location>
</feature>